<dbReference type="GO" id="GO:0006302">
    <property type="term" value="P:double-strand break repair"/>
    <property type="evidence" value="ECO:0007669"/>
    <property type="project" value="TreeGrafter"/>
</dbReference>
<dbReference type="SUPFAM" id="SSF52540">
    <property type="entry name" value="P-loop containing nucleoside triphosphate hydrolases"/>
    <property type="match status" value="1"/>
</dbReference>
<dbReference type="GO" id="GO:0016887">
    <property type="term" value="F:ATP hydrolysis activity"/>
    <property type="evidence" value="ECO:0007669"/>
    <property type="project" value="InterPro"/>
</dbReference>
<dbReference type="InterPro" id="IPR003959">
    <property type="entry name" value="ATPase_AAA_core"/>
</dbReference>
<dbReference type="GO" id="GO:0000731">
    <property type="term" value="P:DNA synthesis involved in DNA repair"/>
    <property type="evidence" value="ECO:0007669"/>
    <property type="project" value="TreeGrafter"/>
</dbReference>
<dbReference type="InterPro" id="IPR027417">
    <property type="entry name" value="P-loop_NTPase"/>
</dbReference>
<dbReference type="AlphaFoldDB" id="X0ZH77"/>
<protein>
    <recommendedName>
        <fullName evidence="1">ATPase AAA-type core domain-containing protein</fullName>
    </recommendedName>
</protein>
<evidence type="ECO:0000313" key="2">
    <source>
        <dbReference type="EMBL" id="GAG47721.1"/>
    </source>
</evidence>
<feature type="domain" description="ATPase AAA-type core" evidence="1">
    <location>
        <begin position="71"/>
        <end position="215"/>
    </location>
</feature>
<dbReference type="PANTHER" id="PTHR32182">
    <property type="entry name" value="DNA REPLICATION AND REPAIR PROTEIN RECF"/>
    <property type="match status" value="1"/>
</dbReference>
<dbReference type="GO" id="GO:0005524">
    <property type="term" value="F:ATP binding"/>
    <property type="evidence" value="ECO:0007669"/>
    <property type="project" value="InterPro"/>
</dbReference>
<organism evidence="2">
    <name type="scientific">marine sediment metagenome</name>
    <dbReference type="NCBI Taxonomy" id="412755"/>
    <lineage>
        <taxon>unclassified sequences</taxon>
        <taxon>metagenomes</taxon>
        <taxon>ecological metagenomes</taxon>
    </lineage>
</organism>
<dbReference type="Gene3D" id="3.40.50.300">
    <property type="entry name" value="P-loop containing nucleotide triphosphate hydrolases"/>
    <property type="match status" value="1"/>
</dbReference>
<name>X0ZH77_9ZZZZ</name>
<sequence>MIFADEAIAFTPQISSRRAPLRHLGSGHKEMKLTEVPEDHDQIMNVARHVMRNWSFYHFRDTSTEADIRQHYYIEQNRYLRADAGNLAPFLYMLKRTKLDYYQRIISTIRLIAPFFGDFVLEPMELDPSRIILNWKERGSDMLFGPHQLSDGTLRMMALVALLLQPQEKLPSLIVIDEPELGLHPYAINVLASLIKSISEETQVIVSTQSVGLIDNFEPEDIVVVDRPEQESIF</sequence>
<comment type="caution">
    <text evidence="2">The sequence shown here is derived from an EMBL/GenBank/DDBJ whole genome shotgun (WGS) entry which is preliminary data.</text>
</comment>
<evidence type="ECO:0000259" key="1">
    <source>
        <dbReference type="Pfam" id="PF13304"/>
    </source>
</evidence>
<accession>X0ZH77</accession>
<feature type="non-terminal residue" evidence="2">
    <location>
        <position position="234"/>
    </location>
</feature>
<dbReference type="PANTHER" id="PTHR32182:SF22">
    <property type="entry name" value="ATP-DEPENDENT ENDONUCLEASE, OLD FAMILY-RELATED"/>
    <property type="match status" value="1"/>
</dbReference>
<dbReference type="CDD" id="cd00267">
    <property type="entry name" value="ABC_ATPase"/>
    <property type="match status" value="1"/>
</dbReference>
<proteinExistence type="predicted"/>
<dbReference type="EMBL" id="BARS01051680">
    <property type="protein sequence ID" value="GAG47721.1"/>
    <property type="molecule type" value="Genomic_DNA"/>
</dbReference>
<gene>
    <name evidence="2" type="ORF">S01H1_76931</name>
</gene>
<dbReference type="Pfam" id="PF13304">
    <property type="entry name" value="AAA_21"/>
    <property type="match status" value="1"/>
</dbReference>
<reference evidence="2" key="1">
    <citation type="journal article" date="2014" name="Front. Microbiol.">
        <title>High frequency of phylogenetically diverse reductive dehalogenase-homologous genes in deep subseafloor sedimentary metagenomes.</title>
        <authorList>
            <person name="Kawai M."/>
            <person name="Futagami T."/>
            <person name="Toyoda A."/>
            <person name="Takaki Y."/>
            <person name="Nishi S."/>
            <person name="Hori S."/>
            <person name="Arai W."/>
            <person name="Tsubouchi T."/>
            <person name="Morono Y."/>
            <person name="Uchiyama I."/>
            <person name="Ito T."/>
            <person name="Fujiyama A."/>
            <person name="Inagaki F."/>
            <person name="Takami H."/>
        </authorList>
    </citation>
    <scope>NUCLEOTIDE SEQUENCE</scope>
    <source>
        <strain evidence="2">Expedition CK06-06</strain>
    </source>
</reference>